<gene>
    <name evidence="1" type="ORF">PHLCEN_2v8523</name>
</gene>
<dbReference type="Proteomes" id="UP000186601">
    <property type="component" value="Unassembled WGS sequence"/>
</dbReference>
<keyword evidence="2" id="KW-1185">Reference proteome</keyword>
<protein>
    <submittedName>
        <fullName evidence="1">Uncharacterized protein</fullName>
    </submittedName>
</protein>
<sequence length="68" mass="7601">MTFSNRRGWTWLDCAGRNLLYPPNIPGHGWTWLDLAGKGRRPGLQMNTDLGLYSGAHQLKAAFKGLTD</sequence>
<accession>A0A2R6NTK4</accession>
<dbReference type="AlphaFoldDB" id="A0A2R6NTK4"/>
<proteinExistence type="predicted"/>
<evidence type="ECO:0000313" key="2">
    <source>
        <dbReference type="Proteomes" id="UP000186601"/>
    </source>
</evidence>
<dbReference type="EMBL" id="MLYV02000849">
    <property type="protein sequence ID" value="PSR76349.1"/>
    <property type="molecule type" value="Genomic_DNA"/>
</dbReference>
<evidence type="ECO:0000313" key="1">
    <source>
        <dbReference type="EMBL" id="PSR76349.1"/>
    </source>
</evidence>
<comment type="caution">
    <text evidence="1">The sequence shown here is derived from an EMBL/GenBank/DDBJ whole genome shotgun (WGS) entry which is preliminary data.</text>
</comment>
<name>A0A2R6NTK4_9APHY</name>
<reference evidence="1 2" key="1">
    <citation type="submission" date="2018-02" db="EMBL/GenBank/DDBJ databases">
        <title>Genome sequence of the basidiomycete white-rot fungus Phlebia centrifuga.</title>
        <authorList>
            <person name="Granchi Z."/>
            <person name="Peng M."/>
            <person name="de Vries R.P."/>
            <person name="Hilden K."/>
            <person name="Makela M.R."/>
            <person name="Grigoriev I."/>
            <person name="Riley R."/>
        </authorList>
    </citation>
    <scope>NUCLEOTIDE SEQUENCE [LARGE SCALE GENOMIC DNA]</scope>
    <source>
        <strain evidence="1 2">FBCC195</strain>
    </source>
</reference>
<organism evidence="1 2">
    <name type="scientific">Hermanssonia centrifuga</name>
    <dbReference type="NCBI Taxonomy" id="98765"/>
    <lineage>
        <taxon>Eukaryota</taxon>
        <taxon>Fungi</taxon>
        <taxon>Dikarya</taxon>
        <taxon>Basidiomycota</taxon>
        <taxon>Agaricomycotina</taxon>
        <taxon>Agaricomycetes</taxon>
        <taxon>Polyporales</taxon>
        <taxon>Meruliaceae</taxon>
        <taxon>Hermanssonia</taxon>
    </lineage>
</organism>